<organism evidence="2 3">
    <name type="scientific">Candidatus Daviesbacteria bacterium RIFCSPLOWO2_02_FULL_38_15</name>
    <dbReference type="NCBI Taxonomy" id="1797794"/>
    <lineage>
        <taxon>Bacteria</taxon>
        <taxon>Candidatus Daviesiibacteriota</taxon>
    </lineage>
</organism>
<reference evidence="2 3" key="1">
    <citation type="journal article" date="2016" name="Nat. Commun.">
        <title>Thousands of microbial genomes shed light on interconnected biogeochemical processes in an aquifer system.</title>
        <authorList>
            <person name="Anantharaman K."/>
            <person name="Brown C.T."/>
            <person name="Hug L.A."/>
            <person name="Sharon I."/>
            <person name="Castelle C.J."/>
            <person name="Probst A.J."/>
            <person name="Thomas B.C."/>
            <person name="Singh A."/>
            <person name="Wilkins M.J."/>
            <person name="Karaoz U."/>
            <person name="Brodie E.L."/>
            <person name="Williams K.H."/>
            <person name="Hubbard S.S."/>
            <person name="Banfield J.F."/>
        </authorList>
    </citation>
    <scope>NUCLEOTIDE SEQUENCE [LARGE SCALE GENOMIC DNA]</scope>
</reference>
<dbReference type="Gene3D" id="3.40.50.2000">
    <property type="entry name" value="Glycogen Phosphorylase B"/>
    <property type="match status" value="2"/>
</dbReference>
<protein>
    <recommendedName>
        <fullName evidence="1">Glycosyl transferase family 1 domain-containing protein</fullName>
    </recommendedName>
</protein>
<dbReference type="GO" id="GO:0016757">
    <property type="term" value="F:glycosyltransferase activity"/>
    <property type="evidence" value="ECO:0007669"/>
    <property type="project" value="InterPro"/>
</dbReference>
<accession>A0A1F5N3L7</accession>
<sequence>MKILFLSRYQDSLQRGAESFVYELSSRLKEKYKVDIFKGRESDSLTKILDGKYDIVVSLNGGLQSLKASVGRIVGRYKLIIVGEAGIGRIAIWNTAVVQPDVFVAVTDYMAEWVKRWAWNSRVVKINNGVDLNKFTPTGQKINIGLPRPIFLSVGALVWYKRHERVIRAVREIRDGSVLIVGKGPEQKKLEQLGKELLGMRFKIAEFDYEDMPKVYRACDLFSLPSWDREAFGIVYLEALASGLGVVAPDDSSRREIVGEAGLFTDVENPAAYAQTLEKALKIDWSGKVKTQAEKFSWEKITKNYEKLMLDMIKG</sequence>
<proteinExistence type="predicted"/>
<feature type="domain" description="Glycosyl transferase family 1" evidence="1">
    <location>
        <begin position="141"/>
        <end position="284"/>
    </location>
</feature>
<gene>
    <name evidence="2" type="ORF">A3H40_02545</name>
</gene>
<dbReference type="PANTHER" id="PTHR45947">
    <property type="entry name" value="SULFOQUINOVOSYL TRANSFERASE SQD2"/>
    <property type="match status" value="1"/>
</dbReference>
<dbReference type="CDD" id="cd03801">
    <property type="entry name" value="GT4_PimA-like"/>
    <property type="match status" value="1"/>
</dbReference>
<dbReference type="STRING" id="1797794.A3H40_02545"/>
<dbReference type="Pfam" id="PF00534">
    <property type="entry name" value="Glycos_transf_1"/>
    <property type="match status" value="1"/>
</dbReference>
<comment type="caution">
    <text evidence="2">The sequence shown here is derived from an EMBL/GenBank/DDBJ whole genome shotgun (WGS) entry which is preliminary data.</text>
</comment>
<dbReference type="InterPro" id="IPR001296">
    <property type="entry name" value="Glyco_trans_1"/>
</dbReference>
<dbReference type="InterPro" id="IPR050194">
    <property type="entry name" value="Glycosyltransferase_grp1"/>
</dbReference>
<dbReference type="AlphaFoldDB" id="A0A1F5N3L7"/>
<dbReference type="EMBL" id="MFDV01000010">
    <property type="protein sequence ID" value="OGE72235.1"/>
    <property type="molecule type" value="Genomic_DNA"/>
</dbReference>
<evidence type="ECO:0000313" key="2">
    <source>
        <dbReference type="EMBL" id="OGE72235.1"/>
    </source>
</evidence>
<dbReference type="SUPFAM" id="SSF53756">
    <property type="entry name" value="UDP-Glycosyltransferase/glycogen phosphorylase"/>
    <property type="match status" value="1"/>
</dbReference>
<dbReference type="PANTHER" id="PTHR45947:SF3">
    <property type="entry name" value="SULFOQUINOVOSYL TRANSFERASE SQD2"/>
    <property type="match status" value="1"/>
</dbReference>
<evidence type="ECO:0000313" key="3">
    <source>
        <dbReference type="Proteomes" id="UP000177057"/>
    </source>
</evidence>
<name>A0A1F5N3L7_9BACT</name>
<dbReference type="Proteomes" id="UP000177057">
    <property type="component" value="Unassembled WGS sequence"/>
</dbReference>
<evidence type="ECO:0000259" key="1">
    <source>
        <dbReference type="Pfam" id="PF00534"/>
    </source>
</evidence>